<dbReference type="InterPro" id="IPR023214">
    <property type="entry name" value="HAD_sf"/>
</dbReference>
<dbReference type="Proteomes" id="UP000533476">
    <property type="component" value="Unassembled WGS sequence"/>
</dbReference>
<keyword evidence="6" id="KW-0479">Metal-binding</keyword>
<accession>A0A7Y0L535</accession>
<evidence type="ECO:0000256" key="1">
    <source>
        <dbReference type="ARBA" id="ARBA00000500"/>
    </source>
</evidence>
<evidence type="ECO:0000256" key="3">
    <source>
        <dbReference type="ARBA" id="ARBA00008770"/>
    </source>
</evidence>
<dbReference type="UniPathway" id="UPA00299"/>
<dbReference type="SUPFAM" id="SSF56784">
    <property type="entry name" value="HAD-like"/>
    <property type="match status" value="1"/>
</dbReference>
<protein>
    <recommendedName>
        <fullName evidence="6">Trehalose 6-phosphate phosphatase</fullName>
        <ecNumber evidence="6">3.1.3.12</ecNumber>
    </recommendedName>
</protein>
<dbReference type="InterPro" id="IPR044651">
    <property type="entry name" value="OTSB-like"/>
</dbReference>
<dbReference type="InterPro" id="IPR003337">
    <property type="entry name" value="Trehalose_PPase"/>
</dbReference>
<comment type="similarity">
    <text evidence="3 6">Belongs to the trehalose phosphatase family.</text>
</comment>
<comment type="catalytic activity">
    <reaction evidence="1 6">
        <text>alpha,alpha-trehalose 6-phosphate + H2O = alpha,alpha-trehalose + phosphate</text>
        <dbReference type="Rhea" id="RHEA:23420"/>
        <dbReference type="ChEBI" id="CHEBI:15377"/>
        <dbReference type="ChEBI" id="CHEBI:16551"/>
        <dbReference type="ChEBI" id="CHEBI:43474"/>
        <dbReference type="ChEBI" id="CHEBI:58429"/>
        <dbReference type="EC" id="3.1.3.12"/>
    </reaction>
</comment>
<dbReference type="InterPro" id="IPR036412">
    <property type="entry name" value="HAD-like_sf"/>
</dbReference>
<dbReference type="Gene3D" id="3.40.50.1000">
    <property type="entry name" value="HAD superfamily/HAD-like"/>
    <property type="match status" value="1"/>
</dbReference>
<dbReference type="NCBIfam" id="TIGR00685">
    <property type="entry name" value="T6PP"/>
    <property type="match status" value="1"/>
</dbReference>
<sequence length="248" mass="26775">MSSPSPLSPRLLDGWSRQGGWVFDLDGTLLDIAPRPDAVEVPPSLLSSLSQLSNLSAGRVAIVSGRALADLVHLIPLPSIALVGNHGAERRINGHVNSVSPPSEGLNAIRSQLNQLPTTFPGLVVEDKDWTISVHVRHVAEHRLGACEAAIRDIASRPDLYLRAAKACWEIGPKSGASKGDAVRWLSEHWGTDIRLAIFGDDVTDEDAFHAARPHDLTVIIGSRRPTQAKFSLPSPDTLRRLIKTTVS</sequence>
<dbReference type="GO" id="GO:0005992">
    <property type="term" value="P:trehalose biosynthetic process"/>
    <property type="evidence" value="ECO:0007669"/>
    <property type="project" value="UniProtKB-UniPathway"/>
</dbReference>
<proteinExistence type="inferred from homology"/>
<comment type="cofactor">
    <cofactor evidence="6">
        <name>Mg(2+)</name>
        <dbReference type="ChEBI" id="CHEBI:18420"/>
    </cofactor>
</comment>
<evidence type="ECO:0000256" key="5">
    <source>
        <dbReference type="ARBA" id="ARBA00024179"/>
    </source>
</evidence>
<evidence type="ECO:0000313" key="8">
    <source>
        <dbReference type="Proteomes" id="UP000533476"/>
    </source>
</evidence>
<comment type="function">
    <text evidence="5 6">Removes the phosphate from trehalose 6-phosphate to produce free trehalose.</text>
</comment>
<dbReference type="PANTHER" id="PTHR43768">
    <property type="entry name" value="TREHALOSE 6-PHOSPHATE PHOSPHATASE"/>
    <property type="match status" value="1"/>
</dbReference>
<keyword evidence="8" id="KW-1185">Reference proteome</keyword>
<keyword evidence="4 6" id="KW-0378">Hydrolase</keyword>
<gene>
    <name evidence="7" type="primary">otsB</name>
    <name evidence="7" type="ORF">HIJ39_14095</name>
</gene>
<dbReference type="Gene3D" id="3.30.70.1020">
    <property type="entry name" value="Trehalose-6-phosphate phosphatase related protein, domain 2"/>
    <property type="match status" value="1"/>
</dbReference>
<organism evidence="7 8">
    <name type="scientific">Sulfobacillus harzensis</name>
    <dbReference type="NCBI Taxonomy" id="2729629"/>
    <lineage>
        <taxon>Bacteria</taxon>
        <taxon>Bacillati</taxon>
        <taxon>Bacillota</taxon>
        <taxon>Clostridia</taxon>
        <taxon>Eubacteriales</taxon>
        <taxon>Clostridiales Family XVII. Incertae Sedis</taxon>
        <taxon>Sulfobacillus</taxon>
    </lineage>
</organism>
<dbReference type="InterPro" id="IPR006379">
    <property type="entry name" value="HAD-SF_hydro_IIB"/>
</dbReference>
<comment type="pathway">
    <text evidence="2 6">Glycan biosynthesis; trehalose biosynthesis.</text>
</comment>
<dbReference type="Pfam" id="PF02358">
    <property type="entry name" value="Trehalose_PPase"/>
    <property type="match status" value="1"/>
</dbReference>
<dbReference type="RefSeq" id="WP_169100779.1">
    <property type="nucleotide sequence ID" value="NZ_JABBVZ010000052.1"/>
</dbReference>
<dbReference type="GO" id="GO:0004805">
    <property type="term" value="F:trehalose-phosphatase activity"/>
    <property type="evidence" value="ECO:0007669"/>
    <property type="project" value="UniProtKB-EC"/>
</dbReference>
<evidence type="ECO:0000256" key="4">
    <source>
        <dbReference type="ARBA" id="ARBA00022801"/>
    </source>
</evidence>
<dbReference type="EMBL" id="JABBVZ010000052">
    <property type="protein sequence ID" value="NMP23474.1"/>
    <property type="molecule type" value="Genomic_DNA"/>
</dbReference>
<evidence type="ECO:0000313" key="7">
    <source>
        <dbReference type="EMBL" id="NMP23474.1"/>
    </source>
</evidence>
<dbReference type="NCBIfam" id="TIGR01484">
    <property type="entry name" value="HAD-SF-IIB"/>
    <property type="match status" value="1"/>
</dbReference>
<name>A0A7Y0L535_9FIRM</name>
<dbReference type="AlphaFoldDB" id="A0A7Y0L535"/>
<dbReference type="GO" id="GO:0046872">
    <property type="term" value="F:metal ion binding"/>
    <property type="evidence" value="ECO:0007669"/>
    <property type="project" value="UniProtKB-KW"/>
</dbReference>
<dbReference type="PANTHER" id="PTHR43768:SF3">
    <property type="entry name" value="TREHALOSE 6-PHOSPHATE PHOSPHATASE"/>
    <property type="match status" value="1"/>
</dbReference>
<reference evidence="7 8" key="1">
    <citation type="submission" date="2020-04" db="EMBL/GenBank/DDBJ databases">
        <authorList>
            <person name="Zhang R."/>
            <person name="Schippers A."/>
        </authorList>
    </citation>
    <scope>NUCLEOTIDE SEQUENCE [LARGE SCALE GENOMIC DNA]</scope>
    <source>
        <strain evidence="7 8">DSM 109850</strain>
    </source>
</reference>
<comment type="caution">
    <text evidence="7">The sequence shown here is derived from an EMBL/GenBank/DDBJ whole genome shotgun (WGS) entry which is preliminary data.</text>
</comment>
<dbReference type="EC" id="3.1.3.12" evidence="6"/>
<evidence type="ECO:0000256" key="6">
    <source>
        <dbReference type="RuleBase" id="RU361117"/>
    </source>
</evidence>
<keyword evidence="6" id="KW-0460">Magnesium</keyword>
<evidence type="ECO:0000256" key="2">
    <source>
        <dbReference type="ARBA" id="ARBA00005199"/>
    </source>
</evidence>